<accession>A0A427XHF4</accession>
<evidence type="ECO:0000313" key="2">
    <source>
        <dbReference type="Proteomes" id="UP000279236"/>
    </source>
</evidence>
<dbReference type="GeneID" id="39586587"/>
<dbReference type="Proteomes" id="UP000279236">
    <property type="component" value="Unassembled WGS sequence"/>
</dbReference>
<protein>
    <submittedName>
        <fullName evidence="1">Uncharacterized protein</fullName>
    </submittedName>
</protein>
<organism evidence="1 2">
    <name type="scientific">Apiotrichum porosum</name>
    <dbReference type="NCBI Taxonomy" id="105984"/>
    <lineage>
        <taxon>Eukaryota</taxon>
        <taxon>Fungi</taxon>
        <taxon>Dikarya</taxon>
        <taxon>Basidiomycota</taxon>
        <taxon>Agaricomycotina</taxon>
        <taxon>Tremellomycetes</taxon>
        <taxon>Trichosporonales</taxon>
        <taxon>Trichosporonaceae</taxon>
        <taxon>Apiotrichum</taxon>
    </lineage>
</organism>
<keyword evidence="2" id="KW-1185">Reference proteome</keyword>
<proteinExistence type="predicted"/>
<evidence type="ECO:0000313" key="1">
    <source>
        <dbReference type="EMBL" id="RSH78325.1"/>
    </source>
</evidence>
<sequence>MPPQSELIHHFGQHSIPALRRPISPLDYKLKGQPAVYNLVDSLGSPQTYPSPANRAEARCGERERFWVGDAVPNRYCKRQRRP</sequence>
<dbReference type="AlphaFoldDB" id="A0A427XHF4"/>
<name>A0A427XHF4_9TREE</name>
<gene>
    <name evidence="1" type="ORF">EHS24_002044</name>
</gene>
<dbReference type="RefSeq" id="XP_028473472.1">
    <property type="nucleotide sequence ID" value="XM_028617794.1"/>
</dbReference>
<reference evidence="1 2" key="1">
    <citation type="submission" date="2018-11" db="EMBL/GenBank/DDBJ databases">
        <title>Genome sequence of Apiotrichum porosum DSM 27194.</title>
        <authorList>
            <person name="Aliyu H."/>
            <person name="Gorte O."/>
            <person name="Ochsenreither K."/>
        </authorList>
    </citation>
    <scope>NUCLEOTIDE SEQUENCE [LARGE SCALE GENOMIC DNA]</scope>
    <source>
        <strain evidence="1 2">DSM 27194</strain>
    </source>
</reference>
<dbReference type="EMBL" id="RSCE01000012">
    <property type="protein sequence ID" value="RSH78325.1"/>
    <property type="molecule type" value="Genomic_DNA"/>
</dbReference>
<comment type="caution">
    <text evidence="1">The sequence shown here is derived from an EMBL/GenBank/DDBJ whole genome shotgun (WGS) entry which is preliminary data.</text>
</comment>